<evidence type="ECO:0000256" key="2">
    <source>
        <dbReference type="ARBA" id="ARBA00013263"/>
    </source>
</evidence>
<sequence>MDDELHRSGGPQRGEEPRMIDSVLIANRGEIAMRILRTLRDLGLTGIAVHTDEDADAAHVAAADRAVRIDSYLDGAEIIAAARAAGADAVHPGYGFLAERADFARACDEAGLVFIGPSAAAIETMGDKISARAAVTARDVPVVPGLAEPGLDDEALIAGAAQIGYPVLVKPAAGGGGKGMHEVFAAEELPGALAAARREAAGAFGDDTLFLERLITAPRHIEVQVLADTHGHVIHLGERECSLQRRHQKVIEEAPSPSLTPAQRERFGQAAVAAARAVDYVGAGTVEFIIDGAVPDAPFFLEMNTRLQVEHGVTEAITGIDLVAEQIGVASGLPLSLTQDQVRLEGHAIEARVYAEDAAAGFLPTGGTVLALDLPDHVRIDHALSVGTTVSSSYDPMLAKVIAHAPTRTQALAALDRALGDTHVLGVVTNTAFLRSLLALDEVARGDLDTGLIERRLSELAPPPVTSRALAVAALLHWDQVARSRPDDLWHRPTGWRLGRPAPFVVRLDGHEQPPLEVVLTGSPAQARARVGEDEFTLALHPGAVTVDGCRLPLTHHCTEDALWIGLPGEDRELTLHRRIHSPTGREAAPTLESPMPGTVTTVLVADGDRVSAGDPVLVVEAMKMEHTLTAPGDGIVALHVAAGHRVARGEEVAQVLPDEPDIAGSASDPVPEPVPQQEVSS</sequence>
<dbReference type="KEGG" id="brv:CFK39_08475"/>
<dbReference type="PROSITE" id="PS00866">
    <property type="entry name" value="CPSASE_1"/>
    <property type="match status" value="1"/>
</dbReference>
<dbReference type="Pfam" id="PF02785">
    <property type="entry name" value="Biotin_carb_C"/>
    <property type="match status" value="1"/>
</dbReference>
<dbReference type="InterPro" id="IPR011764">
    <property type="entry name" value="Biotin_carboxylation_dom"/>
</dbReference>
<dbReference type="InterPro" id="IPR005481">
    <property type="entry name" value="BC-like_N"/>
</dbReference>
<dbReference type="SUPFAM" id="SSF51230">
    <property type="entry name" value="Single hybrid motif"/>
    <property type="match status" value="1"/>
</dbReference>
<dbReference type="GO" id="GO:0004075">
    <property type="term" value="F:biotin carboxylase activity"/>
    <property type="evidence" value="ECO:0007669"/>
    <property type="project" value="UniProtKB-EC"/>
</dbReference>
<dbReference type="InterPro" id="IPR005482">
    <property type="entry name" value="Biotin_COase_C"/>
</dbReference>
<feature type="domain" description="Lipoyl-binding" evidence="9">
    <location>
        <begin position="577"/>
        <end position="657"/>
    </location>
</feature>
<evidence type="ECO:0000256" key="5">
    <source>
        <dbReference type="ARBA" id="ARBA00022840"/>
    </source>
</evidence>
<evidence type="ECO:0000256" key="7">
    <source>
        <dbReference type="PROSITE-ProRule" id="PRU00409"/>
    </source>
</evidence>
<keyword evidence="4 7" id="KW-0547">Nucleotide-binding</keyword>
<evidence type="ECO:0000313" key="12">
    <source>
        <dbReference type="EMBL" id="ASK67115.1"/>
    </source>
</evidence>
<dbReference type="PROSITE" id="PS50968">
    <property type="entry name" value="BIOTINYL_LIPOYL"/>
    <property type="match status" value="1"/>
</dbReference>
<dbReference type="InterPro" id="IPR000089">
    <property type="entry name" value="Biotin_lipoyl"/>
</dbReference>
<protein>
    <recommendedName>
        <fullName evidence="2">biotin carboxylase</fullName>
        <ecNumber evidence="2">6.3.4.14</ecNumber>
    </recommendedName>
</protein>
<dbReference type="Pfam" id="PF00289">
    <property type="entry name" value="Biotin_carb_N"/>
    <property type="match status" value="1"/>
</dbReference>
<dbReference type="CDD" id="cd06850">
    <property type="entry name" value="biotinyl_domain"/>
    <property type="match status" value="1"/>
</dbReference>
<evidence type="ECO:0000256" key="3">
    <source>
        <dbReference type="ARBA" id="ARBA00022598"/>
    </source>
</evidence>
<dbReference type="SUPFAM" id="SSF56059">
    <property type="entry name" value="Glutathione synthetase ATP-binding domain-like"/>
    <property type="match status" value="1"/>
</dbReference>
<feature type="domain" description="ATP-grasp" evidence="10">
    <location>
        <begin position="132"/>
        <end position="331"/>
    </location>
</feature>
<dbReference type="InterPro" id="IPR011761">
    <property type="entry name" value="ATP-grasp"/>
</dbReference>
<dbReference type="Gene3D" id="3.30.470.20">
    <property type="entry name" value="ATP-grasp fold, B domain"/>
    <property type="match status" value="1"/>
</dbReference>
<dbReference type="SUPFAM" id="SSF51246">
    <property type="entry name" value="Rudiment single hybrid motif"/>
    <property type="match status" value="1"/>
</dbReference>
<dbReference type="Pfam" id="PF21139">
    <property type="entry name" value="BT_MCC_alpha"/>
    <property type="match status" value="1"/>
</dbReference>
<dbReference type="GO" id="GO:0046872">
    <property type="term" value="F:metal ion binding"/>
    <property type="evidence" value="ECO:0007669"/>
    <property type="project" value="InterPro"/>
</dbReference>
<evidence type="ECO:0000259" key="9">
    <source>
        <dbReference type="PROSITE" id="PS50968"/>
    </source>
</evidence>
<dbReference type="Pfam" id="PF02786">
    <property type="entry name" value="CPSase_L_D2"/>
    <property type="match status" value="1"/>
</dbReference>
<evidence type="ECO:0000256" key="1">
    <source>
        <dbReference type="ARBA" id="ARBA00001953"/>
    </source>
</evidence>
<dbReference type="InterPro" id="IPR011053">
    <property type="entry name" value="Single_hybrid_motif"/>
</dbReference>
<feature type="domain" description="Biotin carboxylation" evidence="11">
    <location>
        <begin position="19"/>
        <end position="458"/>
    </location>
</feature>
<dbReference type="PANTHER" id="PTHR18866">
    <property type="entry name" value="CARBOXYLASE:PYRUVATE/ACETYL-COA/PROPIONYL-COA CARBOXYLASE"/>
    <property type="match status" value="1"/>
</dbReference>
<comment type="cofactor">
    <cofactor evidence="1">
        <name>biotin</name>
        <dbReference type="ChEBI" id="CHEBI:57586"/>
    </cofactor>
</comment>
<dbReference type="Pfam" id="PF00364">
    <property type="entry name" value="Biotin_lipoyl"/>
    <property type="match status" value="1"/>
</dbReference>
<dbReference type="Gene3D" id="2.40.50.100">
    <property type="match status" value="1"/>
</dbReference>
<dbReference type="PROSITE" id="PS50979">
    <property type="entry name" value="BC"/>
    <property type="match status" value="1"/>
</dbReference>
<dbReference type="InterPro" id="IPR050856">
    <property type="entry name" value="Biotin_carboxylase_complex"/>
</dbReference>
<dbReference type="OrthoDB" id="9760256at2"/>
<dbReference type="InterPro" id="IPR005479">
    <property type="entry name" value="CPAse_ATP-bd"/>
</dbReference>
<dbReference type="Proteomes" id="UP000198398">
    <property type="component" value="Chromosome"/>
</dbReference>
<name>A0A220UG92_9MICO</name>
<dbReference type="PROSITE" id="PS00867">
    <property type="entry name" value="CPSASE_2"/>
    <property type="match status" value="1"/>
</dbReference>
<evidence type="ECO:0000259" key="11">
    <source>
        <dbReference type="PROSITE" id="PS50979"/>
    </source>
</evidence>
<reference evidence="13" key="1">
    <citation type="submission" date="2017-07" db="EMBL/GenBank/DDBJ databases">
        <title>Brachybacterium sp. VR2415.</title>
        <authorList>
            <person name="Tak E.J."/>
            <person name="Bae J.-W."/>
        </authorList>
    </citation>
    <scope>NUCLEOTIDE SEQUENCE [LARGE SCALE GENOMIC DNA]</scope>
    <source>
        <strain evidence="13">VR2415</strain>
    </source>
</reference>
<dbReference type="EMBL" id="CP022316">
    <property type="protein sequence ID" value="ASK67115.1"/>
    <property type="molecule type" value="Genomic_DNA"/>
</dbReference>
<dbReference type="PROSITE" id="PS50975">
    <property type="entry name" value="ATP_GRASP"/>
    <property type="match status" value="1"/>
</dbReference>
<dbReference type="PROSITE" id="PS00188">
    <property type="entry name" value="BIOTIN"/>
    <property type="match status" value="1"/>
</dbReference>
<dbReference type="PANTHER" id="PTHR18866:SF33">
    <property type="entry name" value="METHYLCROTONOYL-COA CARBOXYLASE SUBUNIT ALPHA, MITOCHONDRIAL-RELATED"/>
    <property type="match status" value="1"/>
</dbReference>
<keyword evidence="6" id="KW-0092">Biotin</keyword>
<proteinExistence type="predicted"/>
<dbReference type="InterPro" id="IPR011054">
    <property type="entry name" value="Rudment_hybrid_motif"/>
</dbReference>
<dbReference type="SMART" id="SM00878">
    <property type="entry name" value="Biotin_carb_C"/>
    <property type="match status" value="1"/>
</dbReference>
<dbReference type="AlphaFoldDB" id="A0A220UG92"/>
<gene>
    <name evidence="12" type="ORF">CFK39_08475</name>
</gene>
<evidence type="ECO:0000256" key="8">
    <source>
        <dbReference type="SAM" id="MobiDB-lite"/>
    </source>
</evidence>
<dbReference type="InterPro" id="IPR001882">
    <property type="entry name" value="Biotin_BS"/>
</dbReference>
<evidence type="ECO:0000256" key="6">
    <source>
        <dbReference type="ARBA" id="ARBA00023267"/>
    </source>
</evidence>
<dbReference type="Gene3D" id="3.30.700.40">
    <property type="match status" value="1"/>
</dbReference>
<dbReference type="InterPro" id="IPR048429">
    <property type="entry name" value="MCC_alpha_BT"/>
</dbReference>
<dbReference type="InterPro" id="IPR016185">
    <property type="entry name" value="PreATP-grasp_dom_sf"/>
</dbReference>
<evidence type="ECO:0000256" key="4">
    <source>
        <dbReference type="ARBA" id="ARBA00022741"/>
    </source>
</evidence>
<keyword evidence="5 7" id="KW-0067">ATP-binding</keyword>
<evidence type="ECO:0000259" key="10">
    <source>
        <dbReference type="PROSITE" id="PS50975"/>
    </source>
</evidence>
<dbReference type="EC" id="6.3.4.14" evidence="2"/>
<dbReference type="GO" id="GO:0005524">
    <property type="term" value="F:ATP binding"/>
    <property type="evidence" value="ECO:0007669"/>
    <property type="project" value="UniProtKB-UniRule"/>
</dbReference>
<organism evidence="12 13">
    <name type="scientific">Brachybacterium avium</name>
    <dbReference type="NCBI Taxonomy" id="2017485"/>
    <lineage>
        <taxon>Bacteria</taxon>
        <taxon>Bacillati</taxon>
        <taxon>Actinomycetota</taxon>
        <taxon>Actinomycetes</taxon>
        <taxon>Micrococcales</taxon>
        <taxon>Dermabacteraceae</taxon>
        <taxon>Brachybacterium</taxon>
    </lineage>
</organism>
<keyword evidence="3" id="KW-0436">Ligase</keyword>
<accession>A0A220UG92</accession>
<dbReference type="SUPFAM" id="SSF52440">
    <property type="entry name" value="PreATP-grasp domain"/>
    <property type="match status" value="1"/>
</dbReference>
<evidence type="ECO:0000313" key="13">
    <source>
        <dbReference type="Proteomes" id="UP000198398"/>
    </source>
</evidence>
<keyword evidence="13" id="KW-1185">Reference proteome</keyword>
<feature type="region of interest" description="Disordered" evidence="8">
    <location>
        <begin position="656"/>
        <end position="682"/>
    </location>
</feature>